<accession>A0ABD3WX44</accession>
<dbReference type="Proteomes" id="UP001634394">
    <property type="component" value="Unassembled WGS sequence"/>
</dbReference>
<dbReference type="InterPro" id="IPR045860">
    <property type="entry name" value="Snake_toxin-like_sf"/>
</dbReference>
<protein>
    <submittedName>
        <fullName evidence="2">Uncharacterized protein</fullName>
    </submittedName>
</protein>
<dbReference type="EMBL" id="JBJQND010000005">
    <property type="protein sequence ID" value="KAL3878056.1"/>
    <property type="molecule type" value="Genomic_DNA"/>
</dbReference>
<feature type="region of interest" description="Disordered" evidence="1">
    <location>
        <begin position="66"/>
        <end position="86"/>
    </location>
</feature>
<sequence>CLTNATVTNAAIANCTGQFCTVVQSFDDTSYNITAGCNSTCENSEQTFGNFTVRTRCCQGNECNKDDPKDAAPSLGNGGLAIRSAP</sequence>
<proteinExistence type="predicted"/>
<evidence type="ECO:0000313" key="2">
    <source>
        <dbReference type="EMBL" id="KAL3878056.1"/>
    </source>
</evidence>
<reference evidence="2 3" key="1">
    <citation type="submission" date="2024-11" db="EMBL/GenBank/DDBJ databases">
        <title>Chromosome-level genome assembly of the freshwater bivalve Anodonta woodiana.</title>
        <authorList>
            <person name="Chen X."/>
        </authorList>
    </citation>
    <scope>NUCLEOTIDE SEQUENCE [LARGE SCALE GENOMIC DNA]</scope>
    <source>
        <strain evidence="2">MN2024</strain>
        <tissue evidence="2">Gills</tissue>
    </source>
</reference>
<dbReference type="AlphaFoldDB" id="A0ABD3WX44"/>
<keyword evidence="3" id="KW-1185">Reference proteome</keyword>
<evidence type="ECO:0000313" key="3">
    <source>
        <dbReference type="Proteomes" id="UP001634394"/>
    </source>
</evidence>
<name>A0ABD3WX44_SINWO</name>
<feature type="non-terminal residue" evidence="2">
    <location>
        <position position="86"/>
    </location>
</feature>
<dbReference type="SUPFAM" id="SSF57302">
    <property type="entry name" value="Snake toxin-like"/>
    <property type="match status" value="1"/>
</dbReference>
<organism evidence="2 3">
    <name type="scientific">Sinanodonta woodiana</name>
    <name type="common">Chinese pond mussel</name>
    <name type="synonym">Anodonta woodiana</name>
    <dbReference type="NCBI Taxonomy" id="1069815"/>
    <lineage>
        <taxon>Eukaryota</taxon>
        <taxon>Metazoa</taxon>
        <taxon>Spiralia</taxon>
        <taxon>Lophotrochozoa</taxon>
        <taxon>Mollusca</taxon>
        <taxon>Bivalvia</taxon>
        <taxon>Autobranchia</taxon>
        <taxon>Heteroconchia</taxon>
        <taxon>Palaeoheterodonta</taxon>
        <taxon>Unionida</taxon>
        <taxon>Unionoidea</taxon>
        <taxon>Unionidae</taxon>
        <taxon>Unioninae</taxon>
        <taxon>Sinanodonta</taxon>
    </lineage>
</organism>
<comment type="caution">
    <text evidence="2">The sequence shown here is derived from an EMBL/GenBank/DDBJ whole genome shotgun (WGS) entry which is preliminary data.</text>
</comment>
<feature type="non-terminal residue" evidence="2">
    <location>
        <position position="1"/>
    </location>
</feature>
<gene>
    <name evidence="2" type="ORF">ACJMK2_035689</name>
</gene>
<evidence type="ECO:0000256" key="1">
    <source>
        <dbReference type="SAM" id="MobiDB-lite"/>
    </source>
</evidence>